<comment type="caution">
    <text evidence="2">The sequence shown here is derived from an EMBL/GenBank/DDBJ whole genome shotgun (WGS) entry which is preliminary data.</text>
</comment>
<keyword evidence="3" id="KW-1185">Reference proteome</keyword>
<name>A0A1Y2A7K8_9PLEO</name>
<organism evidence="2 3">
    <name type="scientific">Clohesyomyces aquaticus</name>
    <dbReference type="NCBI Taxonomy" id="1231657"/>
    <lineage>
        <taxon>Eukaryota</taxon>
        <taxon>Fungi</taxon>
        <taxon>Dikarya</taxon>
        <taxon>Ascomycota</taxon>
        <taxon>Pezizomycotina</taxon>
        <taxon>Dothideomycetes</taxon>
        <taxon>Pleosporomycetidae</taxon>
        <taxon>Pleosporales</taxon>
        <taxon>Lindgomycetaceae</taxon>
        <taxon>Clohesyomyces</taxon>
    </lineage>
</organism>
<reference evidence="2 3" key="1">
    <citation type="submission" date="2016-07" db="EMBL/GenBank/DDBJ databases">
        <title>Pervasive Adenine N6-methylation of Active Genes in Fungi.</title>
        <authorList>
            <consortium name="DOE Joint Genome Institute"/>
            <person name="Mondo S.J."/>
            <person name="Dannebaum R.O."/>
            <person name="Kuo R.C."/>
            <person name="Labutti K."/>
            <person name="Haridas S."/>
            <person name="Kuo A."/>
            <person name="Salamov A."/>
            <person name="Ahrendt S.R."/>
            <person name="Lipzen A."/>
            <person name="Sullivan W."/>
            <person name="Andreopoulos W.B."/>
            <person name="Clum A."/>
            <person name="Lindquist E."/>
            <person name="Daum C."/>
            <person name="Ramamoorthy G.K."/>
            <person name="Gryganskyi A."/>
            <person name="Culley D."/>
            <person name="Magnuson J.K."/>
            <person name="James T.Y."/>
            <person name="O'Malley M.A."/>
            <person name="Stajich J.E."/>
            <person name="Spatafora J.W."/>
            <person name="Visel A."/>
            <person name="Grigoriev I.V."/>
        </authorList>
    </citation>
    <scope>NUCLEOTIDE SEQUENCE [LARGE SCALE GENOMIC DNA]</scope>
    <source>
        <strain evidence="2 3">CBS 115471</strain>
    </source>
</reference>
<evidence type="ECO:0000313" key="2">
    <source>
        <dbReference type="EMBL" id="ORY18015.1"/>
    </source>
</evidence>
<dbReference type="EMBL" id="MCFA01000009">
    <property type="protein sequence ID" value="ORY18015.1"/>
    <property type="molecule type" value="Genomic_DNA"/>
</dbReference>
<dbReference type="Proteomes" id="UP000193144">
    <property type="component" value="Unassembled WGS sequence"/>
</dbReference>
<feature type="signal peptide" evidence="1">
    <location>
        <begin position="1"/>
        <end position="20"/>
    </location>
</feature>
<keyword evidence="1" id="KW-0732">Signal</keyword>
<proteinExistence type="predicted"/>
<dbReference type="AlphaFoldDB" id="A0A1Y2A7K8"/>
<feature type="chain" id="PRO_5012688786" evidence="1">
    <location>
        <begin position="21"/>
        <end position="170"/>
    </location>
</feature>
<evidence type="ECO:0000256" key="1">
    <source>
        <dbReference type="SAM" id="SignalP"/>
    </source>
</evidence>
<protein>
    <submittedName>
        <fullName evidence="2">Uncharacterized protein</fullName>
    </submittedName>
</protein>
<sequence>MPAVLIASIVIQLFCNVTFPNSCSMESPSREPSEHTDEQPAVTLDRDAVIEAGRQDYRALVNGEESGRPNLIADLFEKSGGLLRMALPSLRISEPTAPHDQLKDSLTALHLWGLGHGVSSGNLDPALQASILYLLASIAEFDKGKVTSRRFEVALTEMNRPINICVFQHA</sequence>
<evidence type="ECO:0000313" key="3">
    <source>
        <dbReference type="Proteomes" id="UP000193144"/>
    </source>
</evidence>
<accession>A0A1Y2A7K8</accession>
<gene>
    <name evidence="2" type="ORF">BCR34DRAFT_583280</name>
</gene>